<name>W4MGI0_9BACT</name>
<dbReference type="SMART" id="SM00065">
    <property type="entry name" value="GAF"/>
    <property type="match status" value="1"/>
</dbReference>
<keyword evidence="5" id="KW-0812">Transmembrane</keyword>
<organism evidence="7 8">
    <name type="scientific">Candidatus Entotheonella gemina</name>
    <dbReference type="NCBI Taxonomy" id="1429439"/>
    <lineage>
        <taxon>Bacteria</taxon>
        <taxon>Pseudomonadati</taxon>
        <taxon>Nitrospinota/Tectimicrobiota group</taxon>
        <taxon>Candidatus Tectimicrobiota</taxon>
        <taxon>Candidatus Entotheonellia</taxon>
        <taxon>Candidatus Entotheonellales</taxon>
        <taxon>Candidatus Entotheonellaceae</taxon>
        <taxon>Candidatus Entotheonella</taxon>
    </lineage>
</organism>
<keyword evidence="5" id="KW-0472">Membrane</keyword>
<feature type="transmembrane region" description="Helical" evidence="5">
    <location>
        <begin position="215"/>
        <end position="233"/>
    </location>
</feature>
<comment type="caution">
    <text evidence="7">The sequence shown here is derived from an EMBL/GenBank/DDBJ whole genome shotgun (WGS) entry which is preliminary data.</text>
</comment>
<evidence type="ECO:0000256" key="1">
    <source>
        <dbReference type="ARBA" id="ARBA00000085"/>
    </source>
</evidence>
<dbReference type="CDD" id="cd00075">
    <property type="entry name" value="HATPase"/>
    <property type="match status" value="1"/>
</dbReference>
<feature type="transmembrane region" description="Helical" evidence="5">
    <location>
        <begin position="307"/>
        <end position="327"/>
    </location>
</feature>
<dbReference type="InterPro" id="IPR004358">
    <property type="entry name" value="Sig_transdc_His_kin-like_C"/>
</dbReference>
<keyword evidence="5" id="KW-1133">Transmembrane helix</keyword>
<dbReference type="Gene3D" id="3.30.565.10">
    <property type="entry name" value="Histidine kinase-like ATPase, C-terminal domain"/>
    <property type="match status" value="1"/>
</dbReference>
<dbReference type="GO" id="GO:0000155">
    <property type="term" value="F:phosphorelay sensor kinase activity"/>
    <property type="evidence" value="ECO:0007669"/>
    <property type="project" value="InterPro"/>
</dbReference>
<evidence type="ECO:0000313" key="8">
    <source>
        <dbReference type="Proteomes" id="UP000019140"/>
    </source>
</evidence>
<feature type="domain" description="Histidine kinase" evidence="6">
    <location>
        <begin position="624"/>
        <end position="857"/>
    </location>
</feature>
<feature type="transmembrane region" description="Helical" evidence="5">
    <location>
        <begin position="280"/>
        <end position="301"/>
    </location>
</feature>
<dbReference type="InterPro" id="IPR003594">
    <property type="entry name" value="HATPase_dom"/>
</dbReference>
<dbReference type="InterPro" id="IPR029016">
    <property type="entry name" value="GAF-like_dom_sf"/>
</dbReference>
<evidence type="ECO:0000259" key="6">
    <source>
        <dbReference type="PROSITE" id="PS50109"/>
    </source>
</evidence>
<dbReference type="Pfam" id="PF02518">
    <property type="entry name" value="HATPase_c"/>
    <property type="match status" value="1"/>
</dbReference>
<feature type="coiled-coil region" evidence="4">
    <location>
        <begin position="560"/>
        <end position="605"/>
    </location>
</feature>
<dbReference type="SUPFAM" id="SSF55781">
    <property type="entry name" value="GAF domain-like"/>
    <property type="match status" value="1"/>
</dbReference>
<dbReference type="InterPro" id="IPR003661">
    <property type="entry name" value="HisK_dim/P_dom"/>
</dbReference>
<dbReference type="PRINTS" id="PR00344">
    <property type="entry name" value="BCTRLSENSOR"/>
</dbReference>
<dbReference type="Pfam" id="PF13185">
    <property type="entry name" value="GAF_2"/>
    <property type="match status" value="1"/>
</dbReference>
<dbReference type="InterPro" id="IPR036890">
    <property type="entry name" value="HATPase_C_sf"/>
</dbReference>
<sequence length="866" mass="95296">MTTRVWRSWRTWCAAILALAALALTLFCGLASARWIGTPFPGFFVLANRVIASVSLPHWPVAHHEPIYQHAVVAVNGQPVTTSQALYATIRQSPPGSAFTYTLDQAGNISQVTFPSLPLTGKDYGLIFIAYLFLGLVTALIGIGVWFLQPSSAAAQAQLFTNLSIGLFALSGTDLYLTQWFFRAHVMGEAFISAGVIHMTLVFPVDRLGRHRRLFILLPYIAALILSVAYQLALYQPTVYSLIHHLCEGWIGVAGVVFLGKIVWDYFTTDSYLIRQKIRVVFFGGLAGYAFPAAVLIYSGISGGEVPVNYMAFAAFLFPLSVGYAIVKHNLFDIDTLLKRVAYYLALTAIFTLVYIAFLTVLNLTLHSTDLARTQLFPLFFTLGVVFLLNPLRNHLQRGVDRVFFRLHYDPVKVQAAVSASLAVTLRLDEIIHLIWSTINATLGVKQGSILLLAPDEKRYVSSYSETGQTSYIDADHPLIRAMQQGQALSRHEVQYGAWPPSLTPLDAQFLIPLMFKEELIGLIILGNKESGTFFSADDLNFLNTLAHQSALSIANALSYQALQVLNANLEQKVDERTRELAHANTELNASLTELEQAYHDLQRSHEYLLQAERMAALGRLTANIAHEINTPLGASLTSLKLIKDLVEEYQTSIGDAGVSAQDHHDIAAEMDQLVYVTSQWLEKAATYIRSLKVHNSDFGQAKDVSFPVLEVIEDVQLLLAHRLRLSQCHLKLTCTSTAPFLRGDPGRLSQVMTNLIVNAIDAYQESGRAGGEIRVEVQDTGNRVEIRVSDQGSGIAAEHLEQIFEPFFSTKSSGAGTGLGLPIVRDIVTNVFGGAMRVESILGEGSVFVVRLPKAPQCTSTKGVP</sequence>
<dbReference type="HOGENOM" id="CLU_330836_0_0_7"/>
<evidence type="ECO:0000256" key="3">
    <source>
        <dbReference type="ARBA" id="ARBA00022553"/>
    </source>
</evidence>
<dbReference type="InterPro" id="IPR036097">
    <property type="entry name" value="HisK_dim/P_sf"/>
</dbReference>
<dbReference type="PROSITE" id="PS50109">
    <property type="entry name" value="HIS_KIN"/>
    <property type="match status" value="1"/>
</dbReference>
<dbReference type="InterPro" id="IPR003018">
    <property type="entry name" value="GAF"/>
</dbReference>
<evidence type="ECO:0000313" key="7">
    <source>
        <dbReference type="EMBL" id="ETX09298.1"/>
    </source>
</evidence>
<reference evidence="7 8" key="1">
    <citation type="journal article" date="2014" name="Nature">
        <title>An environmental bacterial taxon with a large and distinct metabolic repertoire.</title>
        <authorList>
            <person name="Wilson M.C."/>
            <person name="Mori T."/>
            <person name="Ruckert C."/>
            <person name="Uria A.R."/>
            <person name="Helf M.J."/>
            <person name="Takada K."/>
            <person name="Gernert C."/>
            <person name="Steffens U.A."/>
            <person name="Heycke N."/>
            <person name="Schmitt S."/>
            <person name="Rinke C."/>
            <person name="Helfrich E.J."/>
            <person name="Brachmann A.O."/>
            <person name="Gurgui C."/>
            <person name="Wakimoto T."/>
            <person name="Kracht M."/>
            <person name="Crusemann M."/>
            <person name="Hentschel U."/>
            <person name="Abe I."/>
            <person name="Matsunaga S."/>
            <person name="Kalinowski J."/>
            <person name="Takeyama H."/>
            <person name="Piel J."/>
        </authorList>
    </citation>
    <scope>NUCLEOTIDE SEQUENCE [LARGE SCALE GENOMIC DNA]</scope>
    <source>
        <strain evidence="8">TSY2</strain>
    </source>
</reference>
<keyword evidence="8" id="KW-1185">Reference proteome</keyword>
<proteinExistence type="predicted"/>
<dbReference type="CDD" id="cd00082">
    <property type="entry name" value="HisKA"/>
    <property type="match status" value="1"/>
</dbReference>
<feature type="transmembrane region" description="Helical" evidence="5">
    <location>
        <begin position="184"/>
        <end position="203"/>
    </location>
</feature>
<feature type="transmembrane region" description="Helical" evidence="5">
    <location>
        <begin position="341"/>
        <end position="364"/>
    </location>
</feature>
<gene>
    <name evidence="7" type="ORF">ETSY2_00350</name>
</gene>
<dbReference type="PANTHER" id="PTHR43065">
    <property type="entry name" value="SENSOR HISTIDINE KINASE"/>
    <property type="match status" value="1"/>
</dbReference>
<dbReference type="Gene3D" id="1.10.287.130">
    <property type="match status" value="1"/>
</dbReference>
<feature type="transmembrane region" description="Helical" evidence="5">
    <location>
        <begin position="159"/>
        <end position="178"/>
    </location>
</feature>
<dbReference type="SUPFAM" id="SSF55874">
    <property type="entry name" value="ATPase domain of HSP90 chaperone/DNA topoisomerase II/histidine kinase"/>
    <property type="match status" value="1"/>
</dbReference>
<evidence type="ECO:0000256" key="2">
    <source>
        <dbReference type="ARBA" id="ARBA00012438"/>
    </source>
</evidence>
<dbReference type="EMBL" id="AZHX01000011">
    <property type="protein sequence ID" value="ETX09298.1"/>
    <property type="molecule type" value="Genomic_DNA"/>
</dbReference>
<feature type="transmembrane region" description="Helical" evidence="5">
    <location>
        <begin position="124"/>
        <end position="147"/>
    </location>
</feature>
<dbReference type="Proteomes" id="UP000019140">
    <property type="component" value="Unassembled WGS sequence"/>
</dbReference>
<dbReference type="PANTHER" id="PTHR43065:SF42">
    <property type="entry name" value="TWO-COMPONENT SENSOR PPRA"/>
    <property type="match status" value="1"/>
</dbReference>
<dbReference type="AlphaFoldDB" id="W4MGI0"/>
<dbReference type="EC" id="2.7.13.3" evidence="2"/>
<protein>
    <recommendedName>
        <fullName evidence="2">histidine kinase</fullName>
        <ecNumber evidence="2">2.7.13.3</ecNumber>
    </recommendedName>
</protein>
<evidence type="ECO:0000256" key="4">
    <source>
        <dbReference type="SAM" id="Coils"/>
    </source>
</evidence>
<dbReference type="InterPro" id="IPR005467">
    <property type="entry name" value="His_kinase_dom"/>
</dbReference>
<dbReference type="SUPFAM" id="SSF47384">
    <property type="entry name" value="Homodimeric domain of signal transducing histidine kinase"/>
    <property type="match status" value="1"/>
</dbReference>
<dbReference type="SMART" id="SM00387">
    <property type="entry name" value="HATPase_c"/>
    <property type="match status" value="1"/>
</dbReference>
<dbReference type="Gene3D" id="3.30.450.40">
    <property type="match status" value="1"/>
</dbReference>
<keyword evidence="4" id="KW-0175">Coiled coil</keyword>
<keyword evidence="3" id="KW-0597">Phosphoprotein</keyword>
<evidence type="ECO:0000256" key="5">
    <source>
        <dbReference type="SAM" id="Phobius"/>
    </source>
</evidence>
<accession>W4MGI0</accession>
<comment type="catalytic activity">
    <reaction evidence="1">
        <text>ATP + protein L-histidine = ADP + protein N-phospho-L-histidine.</text>
        <dbReference type="EC" id="2.7.13.3"/>
    </reaction>
</comment>